<evidence type="ECO:0000256" key="1">
    <source>
        <dbReference type="SAM" id="Phobius"/>
    </source>
</evidence>
<keyword evidence="1" id="KW-0472">Membrane</keyword>
<dbReference type="EMBL" id="JPXY01000071">
    <property type="protein sequence ID" value="KGQ29702.1"/>
    <property type="molecule type" value="Genomic_DNA"/>
</dbReference>
<feature type="transmembrane region" description="Helical" evidence="1">
    <location>
        <begin position="5"/>
        <end position="24"/>
    </location>
</feature>
<dbReference type="RefSeq" id="WP_039137248.1">
    <property type="nucleotide sequence ID" value="NZ_JPXY01000071.1"/>
</dbReference>
<organism evidence="2 3">
    <name type="scientific">Gallibacterium genomosp. 2</name>
    <dbReference type="NCBI Taxonomy" id="155517"/>
    <lineage>
        <taxon>Bacteria</taxon>
        <taxon>Pseudomonadati</taxon>
        <taxon>Pseudomonadota</taxon>
        <taxon>Gammaproteobacteria</taxon>
        <taxon>Pasteurellales</taxon>
        <taxon>Pasteurellaceae</taxon>
        <taxon>Gallibacterium</taxon>
    </lineage>
</organism>
<proteinExistence type="predicted"/>
<keyword evidence="3" id="KW-1185">Reference proteome</keyword>
<reference evidence="2 3" key="1">
    <citation type="submission" date="2014-08" db="EMBL/GenBank/DDBJ databases">
        <title>Chaperone-usher fimbriae in a diverse selection of Gallibacterium genomes.</title>
        <authorList>
            <person name="Kudirkiene E."/>
            <person name="Bager R.J."/>
            <person name="Johnson T.J."/>
            <person name="Bojesen A.M."/>
        </authorList>
    </citation>
    <scope>NUCLEOTIDE SEQUENCE [LARGE SCALE GENOMIC DNA]</scope>
    <source>
        <strain evidence="2 3">CCM5976</strain>
    </source>
</reference>
<dbReference type="Proteomes" id="UP000030418">
    <property type="component" value="Unassembled WGS sequence"/>
</dbReference>
<sequence length="422" mass="48783">MKRKWLLIVITVMLLSIGLVYYQIPKMAHYITQRLASDYNIKLKPESLSFSYFPLTIHAEEVHYHKNGWMFSAEELKLILNYWGWISGKNWIKQLEVENGSIYKDDEAYLTHISAVVKQISQTSVLSAKVEFSKAENRYFQHLKGQFYFQLGEHKYLVKQLNVDWQWLHKIGEMKSTKLQVDEALVDGNVGEAKATEIILNKLKLPRIQMNFKAKNQFDWQFVFAPNAQILLTQKNNDQLRNKWHFVGENVPLEPITTLLGYQPLIESSFDFNGEIATVAEQKQQVHFHFESVNGGKIKGFNVVNLLESSLPFSLTNPDRSLQDSKFNKLSGSLIGDSSLLQLQHIELDLPAVNLSGQGNVHPQSSQCEWQFAIQPHQQKYQQYQLGVELNGDCASPRYRIRLDDVLKEKVKSKLQQLLEKL</sequence>
<evidence type="ECO:0000313" key="2">
    <source>
        <dbReference type="EMBL" id="KGQ29702.1"/>
    </source>
</evidence>
<protein>
    <submittedName>
        <fullName evidence="2">Uncharacterized protein</fullName>
    </submittedName>
</protein>
<keyword evidence="1" id="KW-1133">Transmembrane helix</keyword>
<keyword evidence="1" id="KW-0812">Transmembrane</keyword>
<accession>A0A0A2XFE0</accession>
<dbReference type="AlphaFoldDB" id="A0A0A2XFE0"/>
<comment type="caution">
    <text evidence="2">The sequence shown here is derived from an EMBL/GenBank/DDBJ whole genome shotgun (WGS) entry which is preliminary data.</text>
</comment>
<name>A0A0A2XFE0_9PAST</name>
<gene>
    <name evidence="2" type="ORF">P375_12025</name>
</gene>
<evidence type="ECO:0000313" key="3">
    <source>
        <dbReference type="Proteomes" id="UP000030418"/>
    </source>
</evidence>